<feature type="compositionally biased region" description="Gly residues" evidence="1">
    <location>
        <begin position="232"/>
        <end position="243"/>
    </location>
</feature>
<reference evidence="3" key="1">
    <citation type="journal article" date="2019" name="Int. J. Syst. Evol. Microbiol.">
        <title>The Global Catalogue of Microorganisms (GCM) 10K type strain sequencing project: providing services to taxonomists for standard genome sequencing and annotation.</title>
        <authorList>
            <consortium name="The Broad Institute Genomics Platform"/>
            <consortium name="The Broad Institute Genome Sequencing Center for Infectious Disease"/>
            <person name="Wu L."/>
            <person name="Ma J."/>
        </authorList>
    </citation>
    <scope>NUCLEOTIDE SEQUENCE [LARGE SCALE GENOMIC DNA]</scope>
    <source>
        <strain evidence="3">JCM 13022</strain>
    </source>
</reference>
<evidence type="ECO:0008006" key="4">
    <source>
        <dbReference type="Google" id="ProtNLM"/>
    </source>
</evidence>
<comment type="caution">
    <text evidence="2">The sequence shown here is derived from an EMBL/GenBank/DDBJ whole genome shotgun (WGS) entry which is preliminary data.</text>
</comment>
<feature type="compositionally biased region" description="Gly residues" evidence="1">
    <location>
        <begin position="394"/>
        <end position="437"/>
    </location>
</feature>
<evidence type="ECO:0000313" key="3">
    <source>
        <dbReference type="Proteomes" id="UP001500467"/>
    </source>
</evidence>
<accession>A0ABP4FZF8</accession>
<dbReference type="Proteomes" id="UP001500467">
    <property type="component" value="Unassembled WGS sequence"/>
</dbReference>
<feature type="compositionally biased region" description="Low complexity" evidence="1">
    <location>
        <begin position="271"/>
        <end position="299"/>
    </location>
</feature>
<organism evidence="2 3">
    <name type="scientific">Prauserella alba</name>
    <dbReference type="NCBI Taxonomy" id="176898"/>
    <lineage>
        <taxon>Bacteria</taxon>
        <taxon>Bacillati</taxon>
        <taxon>Actinomycetota</taxon>
        <taxon>Actinomycetes</taxon>
        <taxon>Pseudonocardiales</taxon>
        <taxon>Pseudonocardiaceae</taxon>
        <taxon>Prauserella</taxon>
    </lineage>
</organism>
<name>A0ABP4FZF8_9PSEU</name>
<feature type="compositionally biased region" description="Gly residues" evidence="1">
    <location>
        <begin position="373"/>
        <end position="385"/>
    </location>
</feature>
<keyword evidence="3" id="KW-1185">Reference proteome</keyword>
<feature type="region of interest" description="Disordered" evidence="1">
    <location>
        <begin position="190"/>
        <end position="352"/>
    </location>
</feature>
<dbReference type="EMBL" id="BAAALM010000008">
    <property type="protein sequence ID" value="GAA1206586.1"/>
    <property type="molecule type" value="Genomic_DNA"/>
</dbReference>
<sequence>MGKLFGPQDELANQKAKILMEQVNPFSGSMELHELVRRVREGDAAKWQTTAEEMSGVAAGNEEAANAGREMLQALESSWSGEGAEAASQAVGSSIKVTQDAADIYQRNSAHLTTNSGQFEDIKNRLPDVPAKEPETGAWDTVTPWDTDAEDAANKYKADVEAARSMYSGYEGNVHRSAYDMQADFGQMEDLGGDFGSMERGGSGSGDDSGSGVIDIPGTGDGGSGDTSRPGGYDGSVGGGPERGGTPVPPGGGYQSPHVPTPTGPNSPNDSTGTSGYTSPSTVTPPAANYPTPNAPGVPGNTGYGPNGGPGTGFGTSGYGAPGFGPRGTPGTSGFGPGGSSSGGTGGRFSAPGMGRAGGYSGGGGYSGAGAAGGGGGAPGSGAAPGAGRMTGASPGGFGPTGSGGAAAAGGGSGSGAAGGRGGMMGGMGGAGRGGQGGDDEEHQRKYLADTDEAFTLTDEGEVLRDPVTGHVVTPPTIGE</sequence>
<feature type="region of interest" description="Disordered" evidence="1">
    <location>
        <begin position="373"/>
        <end position="446"/>
    </location>
</feature>
<evidence type="ECO:0000256" key="1">
    <source>
        <dbReference type="SAM" id="MobiDB-lite"/>
    </source>
</evidence>
<proteinExistence type="predicted"/>
<feature type="compositionally biased region" description="Gly residues" evidence="1">
    <location>
        <begin position="193"/>
        <end position="209"/>
    </location>
</feature>
<protein>
    <recommendedName>
        <fullName evidence="4">PPE family protein</fullName>
    </recommendedName>
</protein>
<evidence type="ECO:0000313" key="2">
    <source>
        <dbReference type="EMBL" id="GAA1206586.1"/>
    </source>
</evidence>
<feature type="compositionally biased region" description="Gly residues" evidence="1">
    <location>
        <begin position="300"/>
        <end position="347"/>
    </location>
</feature>
<dbReference type="RefSeq" id="WP_253858480.1">
    <property type="nucleotide sequence ID" value="NZ_BAAALM010000008.1"/>
</dbReference>
<gene>
    <name evidence="2" type="ORF">GCM10009675_27140</name>
</gene>